<evidence type="ECO:0000256" key="1">
    <source>
        <dbReference type="SAM" id="Phobius"/>
    </source>
</evidence>
<accession>X1PQR4</accession>
<keyword evidence="1" id="KW-1133">Transmembrane helix</keyword>
<evidence type="ECO:0000313" key="2">
    <source>
        <dbReference type="EMBL" id="GAI33234.1"/>
    </source>
</evidence>
<dbReference type="EMBL" id="BARV01030975">
    <property type="protein sequence ID" value="GAI33234.1"/>
    <property type="molecule type" value="Genomic_DNA"/>
</dbReference>
<gene>
    <name evidence="2" type="ORF">S06H3_49087</name>
</gene>
<comment type="caution">
    <text evidence="2">The sequence shown here is derived from an EMBL/GenBank/DDBJ whole genome shotgun (WGS) entry which is preliminary data.</text>
</comment>
<feature type="transmembrane region" description="Helical" evidence="1">
    <location>
        <begin position="52"/>
        <end position="75"/>
    </location>
</feature>
<sequence length="91" mass="10059">MGCTMSIIKNTFGSVKSFIKINPLVLIILIALVGIVLLLRRSRSWKESFGDTFKIVGLLGKLGGNLIALFLNLFINPYVKMFQEADQDVGV</sequence>
<feature type="transmembrane region" description="Helical" evidence="1">
    <location>
        <begin position="21"/>
        <end position="40"/>
    </location>
</feature>
<dbReference type="AlphaFoldDB" id="X1PQR4"/>
<keyword evidence="1" id="KW-0472">Membrane</keyword>
<name>X1PQR4_9ZZZZ</name>
<organism evidence="2">
    <name type="scientific">marine sediment metagenome</name>
    <dbReference type="NCBI Taxonomy" id="412755"/>
    <lineage>
        <taxon>unclassified sequences</taxon>
        <taxon>metagenomes</taxon>
        <taxon>ecological metagenomes</taxon>
    </lineage>
</organism>
<reference evidence="2" key="1">
    <citation type="journal article" date="2014" name="Front. Microbiol.">
        <title>High frequency of phylogenetically diverse reductive dehalogenase-homologous genes in deep subseafloor sedimentary metagenomes.</title>
        <authorList>
            <person name="Kawai M."/>
            <person name="Futagami T."/>
            <person name="Toyoda A."/>
            <person name="Takaki Y."/>
            <person name="Nishi S."/>
            <person name="Hori S."/>
            <person name="Arai W."/>
            <person name="Tsubouchi T."/>
            <person name="Morono Y."/>
            <person name="Uchiyama I."/>
            <person name="Ito T."/>
            <person name="Fujiyama A."/>
            <person name="Inagaki F."/>
            <person name="Takami H."/>
        </authorList>
    </citation>
    <scope>NUCLEOTIDE SEQUENCE</scope>
    <source>
        <strain evidence="2">Expedition CK06-06</strain>
    </source>
</reference>
<proteinExistence type="predicted"/>
<keyword evidence="1" id="KW-0812">Transmembrane</keyword>
<protein>
    <submittedName>
        <fullName evidence="2">Uncharacterized protein</fullName>
    </submittedName>
</protein>